<dbReference type="EMBL" id="WAGD01000101">
    <property type="protein sequence ID" value="KAB0871272.1"/>
    <property type="molecule type" value="Genomic_DNA"/>
</dbReference>
<dbReference type="InterPro" id="IPR000120">
    <property type="entry name" value="Amidase"/>
</dbReference>
<feature type="domain" description="Allophanate hydrolase C-terminal" evidence="2">
    <location>
        <begin position="146"/>
        <end position="183"/>
    </location>
</feature>
<organism evidence="3 4">
    <name type="scientific">Cronobacter muytjensii</name>
    <dbReference type="NCBI Taxonomy" id="413501"/>
    <lineage>
        <taxon>Bacteria</taxon>
        <taxon>Pseudomonadati</taxon>
        <taxon>Pseudomonadota</taxon>
        <taxon>Gammaproteobacteria</taxon>
        <taxon>Enterobacterales</taxon>
        <taxon>Enterobacteriaceae</taxon>
        <taxon>Cronobacter</taxon>
    </lineage>
</organism>
<dbReference type="PANTHER" id="PTHR11895">
    <property type="entry name" value="TRANSAMIDASE"/>
    <property type="match status" value="1"/>
</dbReference>
<dbReference type="Gene3D" id="3.10.490.10">
    <property type="entry name" value="Gamma-glutamyl cyclotransferase-like"/>
    <property type="match status" value="1"/>
</dbReference>
<feature type="domain" description="Amidase" evidence="1">
    <location>
        <begin position="6"/>
        <end position="111"/>
    </location>
</feature>
<sequence length="183" mass="19778">MDPTVRGIVEGGLKYSACDAWQAEYTRAELARRIALALDEVDALVVPTSPTIHTLEEMNAEPVRYNSHFGYYTNFTNLADLCALALPGDFRADGLPAGITLIAPAWYDAALAHFGALWQQATPLPLGATHKALPAALPPPSSPHHVRLAVVGAHLRGMPLNHQLTTRDAVFIEETATAADYRL</sequence>
<feature type="non-terminal residue" evidence="3">
    <location>
        <position position="1"/>
    </location>
</feature>
<dbReference type="InterPro" id="IPR036928">
    <property type="entry name" value="AS_sf"/>
</dbReference>
<dbReference type="SUPFAM" id="SSF75304">
    <property type="entry name" value="Amidase signature (AS) enzymes"/>
    <property type="match status" value="1"/>
</dbReference>
<dbReference type="Pfam" id="PF01425">
    <property type="entry name" value="Amidase"/>
    <property type="match status" value="1"/>
</dbReference>
<dbReference type="Pfam" id="PF21986">
    <property type="entry name" value="AH_C"/>
    <property type="match status" value="1"/>
</dbReference>
<gene>
    <name evidence="3" type="ORF">FZI19_20875</name>
</gene>
<reference evidence="3 4" key="1">
    <citation type="submission" date="2019-08" db="EMBL/GenBank/DDBJ databases">
        <title>Prevalence, distribution, and phylogeny of type two toxin-antitoxin genes possessed by Cronobacter species where C. sakazakii homologs follow sequence type lineages.</title>
        <authorList>
            <person name="Finkelstein S."/>
            <person name="Negrete F."/>
            <person name="Jang H."/>
            <person name="Gopinath G.R."/>
            <person name="Tall B.D."/>
        </authorList>
    </citation>
    <scope>NUCLEOTIDE SEQUENCE [LARGE SCALE GENOMIC DNA]</scope>
    <source>
        <strain evidence="3 4">MOD1_GK1257</strain>
    </source>
</reference>
<protein>
    <submittedName>
        <fullName evidence="3">Allophanate hydrolase</fullName>
    </submittedName>
</protein>
<keyword evidence="3" id="KW-0378">Hydrolase</keyword>
<evidence type="ECO:0000259" key="1">
    <source>
        <dbReference type="Pfam" id="PF01425"/>
    </source>
</evidence>
<dbReference type="RefSeq" id="WP_263656823.1">
    <property type="nucleotide sequence ID" value="NZ_WAGD01000101.1"/>
</dbReference>
<dbReference type="InterPro" id="IPR053844">
    <property type="entry name" value="AH_C"/>
</dbReference>
<proteinExistence type="predicted"/>
<accession>A0ABQ6TV49</accession>
<dbReference type="Gene3D" id="3.90.1300.10">
    <property type="entry name" value="Amidase signature (AS) domain"/>
    <property type="match status" value="1"/>
</dbReference>
<dbReference type="GO" id="GO:0016787">
    <property type="term" value="F:hydrolase activity"/>
    <property type="evidence" value="ECO:0007669"/>
    <property type="project" value="UniProtKB-KW"/>
</dbReference>
<feature type="non-terminal residue" evidence="3">
    <location>
        <position position="183"/>
    </location>
</feature>
<evidence type="ECO:0000313" key="4">
    <source>
        <dbReference type="Proteomes" id="UP000469927"/>
    </source>
</evidence>
<comment type="caution">
    <text evidence="3">The sequence shown here is derived from an EMBL/GenBank/DDBJ whole genome shotgun (WGS) entry which is preliminary data.</text>
</comment>
<evidence type="ECO:0000259" key="2">
    <source>
        <dbReference type="Pfam" id="PF21986"/>
    </source>
</evidence>
<dbReference type="Gene3D" id="1.20.58.1700">
    <property type="match status" value="1"/>
</dbReference>
<keyword evidence="4" id="KW-1185">Reference proteome</keyword>
<evidence type="ECO:0000313" key="3">
    <source>
        <dbReference type="EMBL" id="KAB0871272.1"/>
    </source>
</evidence>
<dbReference type="Proteomes" id="UP000469927">
    <property type="component" value="Unassembled WGS sequence"/>
</dbReference>
<name>A0ABQ6TV49_9ENTR</name>
<dbReference type="PANTHER" id="PTHR11895:SF169">
    <property type="entry name" value="GLUTAMYL-TRNA(GLN) AMIDOTRANSFERASE"/>
    <property type="match status" value="1"/>
</dbReference>
<dbReference type="InterPro" id="IPR023631">
    <property type="entry name" value="Amidase_dom"/>
</dbReference>